<protein>
    <submittedName>
        <fullName evidence="1">Uncharacterized protein</fullName>
    </submittedName>
</protein>
<reference evidence="2" key="3">
    <citation type="submission" date="2022-01" db="EMBL/GenBank/DDBJ databases">
        <authorList>
            <person name="Rubenstein D.R."/>
        </authorList>
    </citation>
    <scope>NUCLEOTIDE SEQUENCE</scope>
    <source>
        <strain evidence="2">SS15</strain>
        <tissue evidence="2">Liver</tissue>
    </source>
</reference>
<comment type="caution">
    <text evidence="1">The sequence shown here is derived from an EMBL/GenBank/DDBJ whole genome shotgun (WGS) entry which is preliminary data.</text>
</comment>
<evidence type="ECO:0000313" key="2">
    <source>
        <dbReference type="EMBL" id="KAI1235799.1"/>
    </source>
</evidence>
<reference evidence="1" key="1">
    <citation type="submission" date="2020-10" db="EMBL/GenBank/DDBJ databases">
        <title>Feather gene expression reveals the developmental basis of iridescence in African starlings.</title>
        <authorList>
            <person name="Rubenstein D.R."/>
        </authorList>
    </citation>
    <scope>NUCLEOTIDE SEQUENCE</scope>
    <source>
        <strain evidence="1">SS15</strain>
        <tissue evidence="1">Liver</tissue>
    </source>
</reference>
<organism evidence="1">
    <name type="scientific">Lamprotornis superbus</name>
    <dbReference type="NCBI Taxonomy" id="245042"/>
    <lineage>
        <taxon>Eukaryota</taxon>
        <taxon>Metazoa</taxon>
        <taxon>Chordata</taxon>
        <taxon>Craniata</taxon>
        <taxon>Vertebrata</taxon>
        <taxon>Euteleostomi</taxon>
        <taxon>Archelosauria</taxon>
        <taxon>Archosauria</taxon>
        <taxon>Dinosauria</taxon>
        <taxon>Saurischia</taxon>
        <taxon>Theropoda</taxon>
        <taxon>Coelurosauria</taxon>
        <taxon>Aves</taxon>
        <taxon>Neognathae</taxon>
        <taxon>Neoaves</taxon>
        <taxon>Telluraves</taxon>
        <taxon>Australaves</taxon>
        <taxon>Passeriformes</taxon>
        <taxon>Sturnidae</taxon>
        <taxon>Lamprotornis</taxon>
    </lineage>
</organism>
<sequence>MLNVCSGTETLQPPIRRTGLTSVDTSVMRLWEVDFARQAQDGEMLYKPELGQAAEERTGVTVCPWSGHLDTSAAENQEKGLRERLNSPGYAAFKMCGVGELSNSASTNSPKVLSGIKHLRGQAMQQTDVHNSHL</sequence>
<accession>A0A835TUX6</accession>
<evidence type="ECO:0000313" key="3">
    <source>
        <dbReference type="Proteomes" id="UP000618051"/>
    </source>
</evidence>
<dbReference type="AlphaFoldDB" id="A0A835TUX6"/>
<name>A0A835TUX6_9PASS</name>
<reference evidence="2 3" key="2">
    <citation type="journal article" date="2021" name="J. Hered.">
        <title>Feather Gene Expression Elucidates the Developmental Basis of Plumage Iridescence in African Starlings.</title>
        <authorList>
            <person name="Rubenstein D.R."/>
            <person name="Corvelo A."/>
            <person name="MacManes M.D."/>
            <person name="Maia R."/>
            <person name="Narzisi G."/>
            <person name="Rousaki A."/>
            <person name="Vandenabeele P."/>
            <person name="Shawkey M.D."/>
            <person name="Solomon J."/>
        </authorList>
    </citation>
    <scope>NUCLEOTIDE SEQUENCE [LARGE SCALE GENOMIC DNA]</scope>
    <source>
        <strain evidence="2">SS15</strain>
    </source>
</reference>
<dbReference type="Proteomes" id="UP000618051">
    <property type="component" value="Unassembled WGS sequence"/>
</dbReference>
<keyword evidence="3" id="KW-1185">Reference proteome</keyword>
<gene>
    <name evidence="2" type="ORF">IHE44_0001886</name>
    <name evidence="1" type="ORF">IHE44_013456</name>
</gene>
<proteinExistence type="predicted"/>
<evidence type="ECO:0000313" key="1">
    <source>
        <dbReference type="EMBL" id="KAG0120047.1"/>
    </source>
</evidence>
<dbReference type="EMBL" id="JADDUC020000011">
    <property type="protein sequence ID" value="KAI1235799.1"/>
    <property type="molecule type" value="Genomic_DNA"/>
</dbReference>
<dbReference type="EMBL" id="JADDUC010000071">
    <property type="protein sequence ID" value="KAG0120047.1"/>
    <property type="molecule type" value="Genomic_DNA"/>
</dbReference>